<gene>
    <name evidence="3" type="primary">LOC128198497</name>
</gene>
<dbReference type="InterPro" id="IPR012337">
    <property type="entry name" value="RNaseH-like_sf"/>
</dbReference>
<protein>
    <submittedName>
        <fullName evidence="3">Uncharacterized protein LOC128198497</fullName>
    </submittedName>
</protein>
<evidence type="ECO:0000259" key="1">
    <source>
        <dbReference type="PROSITE" id="PS50994"/>
    </source>
</evidence>
<dbReference type="SUPFAM" id="SSF53098">
    <property type="entry name" value="Ribonuclease H-like"/>
    <property type="match status" value="1"/>
</dbReference>
<dbReference type="PANTHER" id="PTHR47331">
    <property type="entry name" value="PHD-TYPE DOMAIN-CONTAINING PROTEIN"/>
    <property type="match status" value="1"/>
</dbReference>
<dbReference type="GeneID" id="128198497"/>
<feature type="domain" description="Integrase catalytic" evidence="1">
    <location>
        <begin position="195"/>
        <end position="383"/>
    </location>
</feature>
<dbReference type="Proteomes" id="UP001652582">
    <property type="component" value="Chromosome 11"/>
</dbReference>
<keyword evidence="2" id="KW-1185">Reference proteome</keyword>
<accession>A0ABM3LME4</accession>
<dbReference type="PROSITE" id="PS50994">
    <property type="entry name" value="INTEGRASE"/>
    <property type="match status" value="1"/>
</dbReference>
<dbReference type="Gene3D" id="3.30.420.10">
    <property type="entry name" value="Ribonuclease H-like superfamily/Ribonuclease H"/>
    <property type="match status" value="1"/>
</dbReference>
<organism evidence="2 3">
    <name type="scientific">Bicyclus anynana</name>
    <name type="common">Squinting bush brown butterfly</name>
    <dbReference type="NCBI Taxonomy" id="110368"/>
    <lineage>
        <taxon>Eukaryota</taxon>
        <taxon>Metazoa</taxon>
        <taxon>Ecdysozoa</taxon>
        <taxon>Arthropoda</taxon>
        <taxon>Hexapoda</taxon>
        <taxon>Insecta</taxon>
        <taxon>Pterygota</taxon>
        <taxon>Neoptera</taxon>
        <taxon>Endopterygota</taxon>
        <taxon>Lepidoptera</taxon>
        <taxon>Glossata</taxon>
        <taxon>Ditrysia</taxon>
        <taxon>Papilionoidea</taxon>
        <taxon>Nymphalidae</taxon>
        <taxon>Satyrinae</taxon>
        <taxon>Satyrini</taxon>
        <taxon>Mycalesina</taxon>
        <taxon>Bicyclus</taxon>
    </lineage>
</organism>
<evidence type="ECO:0000313" key="2">
    <source>
        <dbReference type="Proteomes" id="UP001652582"/>
    </source>
</evidence>
<reference evidence="3" key="1">
    <citation type="submission" date="2025-08" db="UniProtKB">
        <authorList>
            <consortium name="RefSeq"/>
        </authorList>
    </citation>
    <scope>IDENTIFICATION</scope>
</reference>
<evidence type="ECO:0000313" key="3">
    <source>
        <dbReference type="RefSeq" id="XP_052740239.1"/>
    </source>
</evidence>
<name>A0ABM3LME4_BICAN</name>
<dbReference type="InterPro" id="IPR040676">
    <property type="entry name" value="DUF5641"/>
</dbReference>
<proteinExistence type="predicted"/>
<sequence>MHSVIVEPIILNFENYSSFIKLKRSFAYVLRFLNNIRYPSAKMTGNLSHAELDKSFTRLAILSQQSSFAQEYTNISKKLPISTKSKLAALSPFFDEDKLIRVGGRLDAAACGYDQKHPIILDGRHHLTKLLFRFEHSRLMHSGPQALLYSIRETVWPLGGRLLARRTVRDCVVCTRHRGRTMTPVMGNLPKQRVTPAFPFHTIGIDFGGPYSMLNRKGRGAKTSKCYLCIFICFRYKCVHLEVVSDLSKNGLISALNRMISRRGRPAEIFSDNGRNLVAAAREITNFLKNNPVLSDFAADEQIKFSFIPAYAPHFGGLWEAGIKSAKYHIKRYMGNSNFTFEELCTLFSQVEAILNSRPLYPLSSSPNDFLPLSPGHFLIGRPLTALPSPPIADLSSSSLDRYKRLEKVRQQFWSRWQKEYISELQQRTKWRTSHDKLSEGDLVLLQEDNVAPLNWRLGRVTALHPGPDGITRVADIRTARGVVRRALTRICPLFPSVS</sequence>
<dbReference type="RefSeq" id="XP_052740239.1">
    <property type="nucleotide sequence ID" value="XM_052884279.1"/>
</dbReference>
<dbReference type="Pfam" id="PF18701">
    <property type="entry name" value="DUF5641"/>
    <property type="match status" value="1"/>
</dbReference>
<dbReference type="InterPro" id="IPR001584">
    <property type="entry name" value="Integrase_cat-core"/>
</dbReference>
<dbReference type="InterPro" id="IPR036397">
    <property type="entry name" value="RNaseH_sf"/>
</dbReference>